<name>A0A5I5A2D7_SALET</name>
<evidence type="ECO:0008006" key="2">
    <source>
        <dbReference type="Google" id="ProtNLM"/>
    </source>
</evidence>
<sequence length="65" mass="7558">MNEETLAIIARYPNLKKGIVVAPDVVAHGSARVEIRQDGLLCWRMFEFEKDFAYYLERNLKEVSL</sequence>
<protein>
    <recommendedName>
        <fullName evidence="2">DUF905 domain-containing protein</fullName>
    </recommendedName>
</protein>
<evidence type="ECO:0000313" key="1">
    <source>
        <dbReference type="EMBL" id="ECG4923142.1"/>
    </source>
</evidence>
<gene>
    <name evidence="1" type="ORF">E0T03_24845</name>
</gene>
<dbReference type="Proteomes" id="UP000839561">
    <property type="component" value="Unassembled WGS sequence"/>
</dbReference>
<proteinExistence type="predicted"/>
<accession>A0A5I5A2D7</accession>
<comment type="caution">
    <text evidence="1">The sequence shown here is derived from an EMBL/GenBank/DDBJ whole genome shotgun (WGS) entry which is preliminary data.</text>
</comment>
<reference evidence="1" key="1">
    <citation type="submission" date="2019-03" db="EMBL/GenBank/DDBJ databases">
        <authorList>
            <person name="Ashton P.M."/>
            <person name="Dallman T."/>
            <person name="Nair S."/>
            <person name="De Pinna E."/>
            <person name="Peters T."/>
            <person name="Grant K."/>
        </authorList>
    </citation>
    <scope>NUCLEOTIDE SEQUENCE [LARGE SCALE GENOMIC DNA]</scope>
    <source>
        <strain evidence="1">313260</strain>
    </source>
</reference>
<dbReference type="EMBL" id="AAIONP010000053">
    <property type="protein sequence ID" value="ECG4923142.1"/>
    <property type="molecule type" value="Genomic_DNA"/>
</dbReference>
<dbReference type="AlphaFoldDB" id="A0A5I5A2D7"/>
<organism evidence="1">
    <name type="scientific">Salmonella enterica subsp. enterica serovar Vitkin</name>
    <dbReference type="NCBI Taxonomy" id="2565162"/>
    <lineage>
        <taxon>Bacteria</taxon>
        <taxon>Pseudomonadati</taxon>
        <taxon>Pseudomonadota</taxon>
        <taxon>Gammaproteobacteria</taxon>
        <taxon>Enterobacterales</taxon>
        <taxon>Enterobacteriaceae</taxon>
        <taxon>Salmonella</taxon>
    </lineage>
</organism>